<dbReference type="Proteomes" id="UP001050808">
    <property type="component" value="Unassembled WGS sequence"/>
</dbReference>
<organism evidence="2 3">
    <name type="scientific">Streptomyces violascens</name>
    <dbReference type="NCBI Taxonomy" id="67381"/>
    <lineage>
        <taxon>Bacteria</taxon>
        <taxon>Bacillati</taxon>
        <taxon>Actinomycetota</taxon>
        <taxon>Actinomycetes</taxon>
        <taxon>Kitasatosporales</taxon>
        <taxon>Streptomycetaceae</taxon>
        <taxon>Streptomyces</taxon>
    </lineage>
</organism>
<accession>A0ABQ3R2G2</accession>
<dbReference type="EMBL" id="BNDY01000021">
    <property type="protein sequence ID" value="GHI43718.1"/>
    <property type="molecule type" value="Genomic_DNA"/>
</dbReference>
<comment type="caution">
    <text evidence="2">The sequence shown here is derived from an EMBL/GenBank/DDBJ whole genome shotgun (WGS) entry which is preliminary data.</text>
</comment>
<protein>
    <submittedName>
        <fullName evidence="2">Uncharacterized protein</fullName>
    </submittedName>
</protein>
<sequence length="58" mass="6327">MQAAGGHVVMHSHAPAFRVVLSAPGTRCRVDVTDQEFARPGQYAQWNHQRPVTDSPAS</sequence>
<proteinExistence type="predicted"/>
<evidence type="ECO:0000313" key="2">
    <source>
        <dbReference type="EMBL" id="GHI43718.1"/>
    </source>
</evidence>
<keyword evidence="3" id="KW-1185">Reference proteome</keyword>
<evidence type="ECO:0000313" key="1">
    <source>
        <dbReference type="EMBL" id="GHI38551.1"/>
    </source>
</evidence>
<gene>
    <name evidence="1" type="ORF">Sviol_29590</name>
    <name evidence="2" type="ORF">Sviol_81260</name>
</gene>
<name>A0ABQ3R2G2_9ACTN</name>
<reference evidence="2" key="1">
    <citation type="submission" date="2024-05" db="EMBL/GenBank/DDBJ databases">
        <title>Whole genome shotgun sequence of Streptomyces violascens NBRC 12920.</title>
        <authorList>
            <person name="Komaki H."/>
            <person name="Tamura T."/>
        </authorList>
    </citation>
    <scope>NUCLEOTIDE SEQUENCE</scope>
    <source>
        <strain evidence="2">NBRC 12920</strain>
    </source>
</reference>
<dbReference type="EMBL" id="BNDY01000008">
    <property type="protein sequence ID" value="GHI38551.1"/>
    <property type="molecule type" value="Genomic_DNA"/>
</dbReference>
<evidence type="ECO:0000313" key="3">
    <source>
        <dbReference type="Proteomes" id="UP001050808"/>
    </source>
</evidence>